<evidence type="ECO:0000256" key="2">
    <source>
        <dbReference type="SAM" id="Phobius"/>
    </source>
</evidence>
<sequence length="445" mass="48286">MAEQASKGEGDAAEPRRLPPEHPWRVALTEELHARPTEPIVAPARLSFLALLCEEPEREAAWAAMRDLAQRHGAPPPPPGAVHYSAELGGFRVKWELHTEFYRCVVLQPGAEPEHPFAAPAIDALPADWVAALPGRLIAAGHLVLLRGAPDLPRLDLATAARHVSGGVVAGSALAGGAATVLSDFRLHADGFARFLIEDRAMTRRQAGRMMQRLIEIDIYRAMAQLALPVARALAPVLTRFEQTLSEIAATQVEGGEAGEAALLDRLTRLAADVESWHARTRFRFDAGAAYYALVERRLAELRELRIEGFSTLQEFLDRRLAPARATCIAVARRHEALSQHVARATQLLSTRVGVTRERQAQALLASMDRRGQLQLHLQQTVEGLSIAAITYYITGLLAYLAKGAKSAGVLKLDPELVAAAGIPVVALAVGLGILRIRRSLSRHG</sequence>
<gene>
    <name evidence="3" type="ORF">DOO78_17950</name>
</gene>
<feature type="transmembrane region" description="Helical" evidence="2">
    <location>
        <begin position="381"/>
        <end position="402"/>
    </location>
</feature>
<dbReference type="Pfam" id="PF11902">
    <property type="entry name" value="DUF3422"/>
    <property type="match status" value="1"/>
</dbReference>
<dbReference type="Proteomes" id="UP000249065">
    <property type="component" value="Unassembled WGS sequence"/>
</dbReference>
<evidence type="ECO:0000256" key="1">
    <source>
        <dbReference type="SAM" id="MobiDB-lite"/>
    </source>
</evidence>
<keyword evidence="2" id="KW-0812">Transmembrane</keyword>
<comment type="caution">
    <text evidence="3">The sequence shown here is derived from an EMBL/GenBank/DDBJ whole genome shotgun (WGS) entry which is preliminary data.</text>
</comment>
<dbReference type="InterPro" id="IPR021830">
    <property type="entry name" value="DUF3422"/>
</dbReference>
<evidence type="ECO:0000313" key="4">
    <source>
        <dbReference type="Proteomes" id="UP000249065"/>
    </source>
</evidence>
<keyword evidence="2" id="KW-0472">Membrane</keyword>
<organism evidence="3 4">
    <name type="scientific">Roseicella frigidaeris</name>
    <dbReference type="NCBI Taxonomy" id="2230885"/>
    <lineage>
        <taxon>Bacteria</taxon>
        <taxon>Pseudomonadati</taxon>
        <taxon>Pseudomonadota</taxon>
        <taxon>Alphaproteobacteria</taxon>
        <taxon>Acetobacterales</taxon>
        <taxon>Roseomonadaceae</taxon>
        <taxon>Roseicella</taxon>
    </lineage>
</organism>
<feature type="region of interest" description="Disordered" evidence="1">
    <location>
        <begin position="1"/>
        <end position="22"/>
    </location>
</feature>
<accession>A0A327M5M4</accession>
<feature type="transmembrane region" description="Helical" evidence="2">
    <location>
        <begin position="417"/>
        <end position="435"/>
    </location>
</feature>
<reference evidence="4" key="1">
    <citation type="submission" date="2018-06" db="EMBL/GenBank/DDBJ databases">
        <authorList>
            <person name="Khan S.A."/>
        </authorList>
    </citation>
    <scope>NUCLEOTIDE SEQUENCE [LARGE SCALE GENOMIC DNA]</scope>
    <source>
        <strain evidence="4">DB-1506</strain>
    </source>
</reference>
<keyword evidence="2" id="KW-1133">Transmembrane helix</keyword>
<proteinExistence type="predicted"/>
<keyword evidence="4" id="KW-1185">Reference proteome</keyword>
<evidence type="ECO:0000313" key="3">
    <source>
        <dbReference type="EMBL" id="RAI57676.1"/>
    </source>
</evidence>
<dbReference type="RefSeq" id="WP_111471241.1">
    <property type="nucleotide sequence ID" value="NZ_QLIX01000015.1"/>
</dbReference>
<dbReference type="AlphaFoldDB" id="A0A327M5M4"/>
<dbReference type="EMBL" id="QLIX01000015">
    <property type="protein sequence ID" value="RAI57676.1"/>
    <property type="molecule type" value="Genomic_DNA"/>
</dbReference>
<protein>
    <submittedName>
        <fullName evidence="3">DUF3422 domain-containing protein</fullName>
    </submittedName>
</protein>
<dbReference type="OrthoDB" id="9767470at2"/>
<name>A0A327M5M4_9PROT</name>